<evidence type="ECO:0000313" key="2">
    <source>
        <dbReference type="EMBL" id="KAF5200984.1"/>
    </source>
</evidence>
<dbReference type="GO" id="GO:0031012">
    <property type="term" value="C:extracellular matrix"/>
    <property type="evidence" value="ECO:0007669"/>
    <property type="project" value="TreeGrafter"/>
</dbReference>
<dbReference type="GO" id="GO:0003964">
    <property type="term" value="F:RNA-directed DNA polymerase activity"/>
    <property type="evidence" value="ECO:0007669"/>
    <property type="project" value="UniProtKB-KW"/>
</dbReference>
<evidence type="ECO:0000313" key="3">
    <source>
        <dbReference type="Proteomes" id="UP000554482"/>
    </source>
</evidence>
<sequence length="430" mass="48620">MLSETWLHCNIFSSELGFINHNIFRCDRSIETSAHNRGGGVLVGVRNDVPAHTLPIHSFGVEHVFVKVNFLNTVYILCCVYFPPNSPVTSYELFTTEVENVVSHNTGCIFIICGDFNLPNITWSNDTYGVTYSASSHIRVPCVPECFSFLNFFQLNNVPNRYKTILDLVFSNKGDIVVNKADEHVVPEDHYHPTLVFESAAPVPLAGSDPSHVFFNFNKSDFIRINEFLKSFNWTDTLSPLSANDAASTLYDALHYCVLNFVPQVNYKKSKFPIWFSNQLKNTVQLKRKAHALYRSTQSPIDYTRFSNLRAQCKFLSRKCHSKYIENTESSFLKNPKAFWDFVRKTKSGNSIPATVKLGNAFSNDRASMCEMFSSHFSSVYSSTAINLDDLVENGLPHELPSTCLVSLDDVLIRLRKLRNIKSVGPDGLS</sequence>
<reference evidence="2 3" key="1">
    <citation type="submission" date="2020-06" db="EMBL/GenBank/DDBJ databases">
        <title>Transcriptomic and genomic resources for Thalictrum thalictroides and T. hernandezii: Facilitating candidate gene discovery in an emerging model plant lineage.</title>
        <authorList>
            <person name="Arias T."/>
            <person name="Riano-Pachon D.M."/>
            <person name="Di Stilio V.S."/>
        </authorList>
    </citation>
    <scope>NUCLEOTIDE SEQUENCE [LARGE SCALE GENOMIC DNA]</scope>
    <source>
        <strain evidence="3">cv. WT478/WT964</strain>
        <tissue evidence="2">Leaves</tissue>
    </source>
</reference>
<dbReference type="AlphaFoldDB" id="A0A7J6WU76"/>
<dbReference type="PANTHER" id="PTHR33395">
    <property type="entry name" value="TRANSCRIPTASE, PUTATIVE-RELATED-RELATED"/>
    <property type="match status" value="1"/>
</dbReference>
<protein>
    <submittedName>
        <fullName evidence="2">Rna-directed dna polymerase from mobile element jockey</fullName>
    </submittedName>
</protein>
<proteinExistence type="predicted"/>
<dbReference type="Pfam" id="PF14529">
    <property type="entry name" value="Exo_endo_phos_2"/>
    <property type="match status" value="1"/>
</dbReference>
<feature type="non-terminal residue" evidence="2">
    <location>
        <position position="430"/>
    </location>
</feature>
<dbReference type="SUPFAM" id="SSF56219">
    <property type="entry name" value="DNase I-like"/>
    <property type="match status" value="1"/>
</dbReference>
<keyword evidence="3" id="KW-1185">Reference proteome</keyword>
<dbReference type="Gene3D" id="3.60.10.10">
    <property type="entry name" value="Endonuclease/exonuclease/phosphatase"/>
    <property type="match status" value="1"/>
</dbReference>
<feature type="domain" description="Endonuclease/exonuclease/phosphatase" evidence="1">
    <location>
        <begin position="77"/>
        <end position="178"/>
    </location>
</feature>
<comment type="caution">
    <text evidence="2">The sequence shown here is derived from an EMBL/GenBank/DDBJ whole genome shotgun (WGS) entry which is preliminary data.</text>
</comment>
<organism evidence="2 3">
    <name type="scientific">Thalictrum thalictroides</name>
    <name type="common">Rue-anemone</name>
    <name type="synonym">Anemone thalictroides</name>
    <dbReference type="NCBI Taxonomy" id="46969"/>
    <lineage>
        <taxon>Eukaryota</taxon>
        <taxon>Viridiplantae</taxon>
        <taxon>Streptophyta</taxon>
        <taxon>Embryophyta</taxon>
        <taxon>Tracheophyta</taxon>
        <taxon>Spermatophyta</taxon>
        <taxon>Magnoliopsida</taxon>
        <taxon>Ranunculales</taxon>
        <taxon>Ranunculaceae</taxon>
        <taxon>Thalictroideae</taxon>
        <taxon>Thalictrum</taxon>
    </lineage>
</organism>
<evidence type="ECO:0000259" key="1">
    <source>
        <dbReference type="Pfam" id="PF14529"/>
    </source>
</evidence>
<name>A0A7J6WU76_THATH</name>
<dbReference type="OrthoDB" id="6614340at2759"/>
<dbReference type="InterPro" id="IPR005135">
    <property type="entry name" value="Endo/exonuclease/phosphatase"/>
</dbReference>
<keyword evidence="2" id="KW-0695">RNA-directed DNA polymerase</keyword>
<dbReference type="PANTHER" id="PTHR33395:SF22">
    <property type="entry name" value="REVERSE TRANSCRIPTASE DOMAIN-CONTAINING PROTEIN"/>
    <property type="match status" value="1"/>
</dbReference>
<keyword evidence="2" id="KW-0548">Nucleotidyltransferase</keyword>
<dbReference type="EMBL" id="JABWDY010010032">
    <property type="protein sequence ID" value="KAF5200984.1"/>
    <property type="molecule type" value="Genomic_DNA"/>
</dbReference>
<keyword evidence="2" id="KW-0808">Transferase</keyword>
<accession>A0A7J6WU76</accession>
<dbReference type="InterPro" id="IPR036691">
    <property type="entry name" value="Endo/exonu/phosph_ase_sf"/>
</dbReference>
<gene>
    <name evidence="2" type="ORF">FRX31_009430</name>
</gene>
<dbReference type="Proteomes" id="UP000554482">
    <property type="component" value="Unassembled WGS sequence"/>
</dbReference>